<dbReference type="AlphaFoldDB" id="A0A840VFF7"/>
<gene>
    <name evidence="2" type="ORF">HNR46_002796</name>
</gene>
<keyword evidence="3" id="KW-1185">Reference proteome</keyword>
<dbReference type="EMBL" id="JACHFD010000013">
    <property type="protein sequence ID" value="MBB5352550.1"/>
    <property type="molecule type" value="Genomic_DNA"/>
</dbReference>
<dbReference type="RefSeq" id="WP_184019678.1">
    <property type="nucleotide sequence ID" value="NZ_JACHFD010000013.1"/>
</dbReference>
<comment type="caution">
    <text evidence="2">The sequence shown here is derived from an EMBL/GenBank/DDBJ whole genome shotgun (WGS) entry which is preliminary data.</text>
</comment>
<organism evidence="2 3">
    <name type="scientific">Haloferula luteola</name>
    <dbReference type="NCBI Taxonomy" id="595692"/>
    <lineage>
        <taxon>Bacteria</taxon>
        <taxon>Pseudomonadati</taxon>
        <taxon>Verrucomicrobiota</taxon>
        <taxon>Verrucomicrobiia</taxon>
        <taxon>Verrucomicrobiales</taxon>
        <taxon>Verrucomicrobiaceae</taxon>
        <taxon>Haloferula</taxon>
    </lineage>
</organism>
<reference evidence="2 3" key="1">
    <citation type="submission" date="2020-08" db="EMBL/GenBank/DDBJ databases">
        <title>Genomic Encyclopedia of Type Strains, Phase IV (KMG-IV): sequencing the most valuable type-strain genomes for metagenomic binning, comparative biology and taxonomic classification.</title>
        <authorList>
            <person name="Goeker M."/>
        </authorList>
    </citation>
    <scope>NUCLEOTIDE SEQUENCE [LARGE SCALE GENOMIC DNA]</scope>
    <source>
        <strain evidence="2 3">YC6886</strain>
    </source>
</reference>
<evidence type="ECO:0000313" key="3">
    <source>
        <dbReference type="Proteomes" id="UP000557717"/>
    </source>
</evidence>
<feature type="transmembrane region" description="Helical" evidence="1">
    <location>
        <begin position="24"/>
        <end position="49"/>
    </location>
</feature>
<name>A0A840VFF7_9BACT</name>
<keyword evidence="1" id="KW-0472">Membrane</keyword>
<keyword evidence="1" id="KW-1133">Transmembrane helix</keyword>
<protein>
    <submittedName>
        <fullName evidence="2">Uncharacterized protein</fullName>
    </submittedName>
</protein>
<evidence type="ECO:0000256" key="1">
    <source>
        <dbReference type="SAM" id="Phobius"/>
    </source>
</evidence>
<accession>A0A840VFF7</accession>
<proteinExistence type="predicted"/>
<dbReference type="Proteomes" id="UP000557717">
    <property type="component" value="Unassembled WGS sequence"/>
</dbReference>
<sequence length="168" mass="18608">MNVVLRSFNLSGKFRKRSGRPRPWLTVAGMFLLVVAWMPCLIGSILGIFRCSGSHEVRCSMLPNGGFEIVLHHAEGAGSWHHHTPVEQVLFGDPNEHHPDHQIGVGSGRNELLPDGKLPEVSPVVMESLPWELEGREVEFFPACLAEEEACALSRDGPPIWRGGVMRI</sequence>
<evidence type="ECO:0000313" key="2">
    <source>
        <dbReference type="EMBL" id="MBB5352550.1"/>
    </source>
</evidence>
<keyword evidence="1" id="KW-0812">Transmembrane</keyword>